<comment type="caution">
    <text evidence="2">The sequence shown here is derived from an EMBL/GenBank/DDBJ whole genome shotgun (WGS) entry which is preliminary data.</text>
</comment>
<accession>A0ABV8TCN6</accession>
<keyword evidence="3" id="KW-1185">Reference proteome</keyword>
<proteinExistence type="predicted"/>
<evidence type="ECO:0000313" key="3">
    <source>
        <dbReference type="Proteomes" id="UP001595824"/>
    </source>
</evidence>
<gene>
    <name evidence="2" type="ORF">ACFPC0_10915</name>
</gene>
<dbReference type="EMBL" id="JBHSDP010000011">
    <property type="protein sequence ID" value="MFC4328337.1"/>
    <property type="molecule type" value="Genomic_DNA"/>
</dbReference>
<evidence type="ECO:0000256" key="1">
    <source>
        <dbReference type="SAM" id="MobiDB-lite"/>
    </source>
</evidence>
<dbReference type="RefSeq" id="WP_381738519.1">
    <property type="nucleotide sequence ID" value="NZ_JBHSDP010000011.1"/>
</dbReference>
<reference evidence="3" key="1">
    <citation type="journal article" date="2019" name="Int. J. Syst. Evol. Microbiol.">
        <title>The Global Catalogue of Microorganisms (GCM) 10K type strain sequencing project: providing services to taxonomists for standard genome sequencing and annotation.</title>
        <authorList>
            <consortium name="The Broad Institute Genomics Platform"/>
            <consortium name="The Broad Institute Genome Sequencing Center for Infectious Disease"/>
            <person name="Wu L."/>
            <person name="Ma J."/>
        </authorList>
    </citation>
    <scope>NUCLEOTIDE SEQUENCE [LARGE SCALE GENOMIC DNA]</scope>
    <source>
        <strain evidence="3">PCU 347</strain>
    </source>
</reference>
<feature type="region of interest" description="Disordered" evidence="1">
    <location>
        <begin position="498"/>
        <end position="567"/>
    </location>
</feature>
<evidence type="ECO:0008006" key="4">
    <source>
        <dbReference type="Google" id="ProtNLM"/>
    </source>
</evidence>
<organism evidence="2 3">
    <name type="scientific">Streptomyces andamanensis</name>
    <dbReference type="NCBI Taxonomy" id="1565035"/>
    <lineage>
        <taxon>Bacteria</taxon>
        <taxon>Bacillati</taxon>
        <taxon>Actinomycetota</taxon>
        <taxon>Actinomycetes</taxon>
        <taxon>Kitasatosporales</taxon>
        <taxon>Streptomycetaceae</taxon>
        <taxon>Streptomyces</taxon>
    </lineage>
</organism>
<evidence type="ECO:0000313" key="2">
    <source>
        <dbReference type="EMBL" id="MFC4328337.1"/>
    </source>
</evidence>
<dbReference type="Proteomes" id="UP001595824">
    <property type="component" value="Unassembled WGS sequence"/>
</dbReference>
<feature type="compositionally biased region" description="Polar residues" evidence="1">
    <location>
        <begin position="529"/>
        <end position="542"/>
    </location>
</feature>
<protein>
    <recommendedName>
        <fullName evidence="4">Portal protein</fullName>
    </recommendedName>
</protein>
<sequence>MAFWSIHRRPKHHIRRDRNGKVVGQYAGSTVMASAALINKQQVRSVVGQKQDWQRDAWDLYDSVTELRFGVSWIANACSRARLYVGIIDPDGSSEPIPVDLSTDEKTGAVDREGAQAVAVLDELGGGQLGQSEMLRRLAVHLNVPGESYLVGFDDPEGKADGFGVDVSSTLEEEDGRRWLVCSGDEIQSTGVGLKILSPDMPNEFIEVDPEDATILRIWRPHPRLAYLADSPLLALRQPLRELVDLSAHITASAESRLAGAGVLFVPDELTTPSPEQSEGVNPLHPDPFTASLIEAMAAPLKNRDSASAVVPLVIRGPAEKGKELKHITFSTKLDENVQTLRDSAIRRVATGMDMPPEVLIGLGDANHWSAWMVEESAIKLHIEPLLGLVCDSLTTNFLRPALRQLRVKSWQKYAIWYDTSDLTMRPNRAPEADTAHANDMISDAAYLRELGFSDEDAPSDEERARRLMTRIALTNPNLAPYLLPRLGIPLSAEVQEAATPHTADRRANITRIDTPGRPAARPGGLPSSPGTEGTGRRNSPPQAEVSRPVTRESLERAMTASARPRSTEMDWRTRCLDMAVRRALSRAGQFLIRSTSRAQRTTLQQLPPEAVHLTIHAEHDQLDQMLRGAYTEFHQATPDETCLHQAVDHYVRALLLAREEHHPDYLDRAITQFQCDGEEAGQLAHA</sequence>
<name>A0ABV8TCN6_9ACTN</name>
<feature type="compositionally biased region" description="Low complexity" evidence="1">
    <location>
        <begin position="516"/>
        <end position="525"/>
    </location>
</feature>